<name>A0A392NDF7_9FABA</name>
<organism evidence="1 2">
    <name type="scientific">Trifolium medium</name>
    <dbReference type="NCBI Taxonomy" id="97028"/>
    <lineage>
        <taxon>Eukaryota</taxon>
        <taxon>Viridiplantae</taxon>
        <taxon>Streptophyta</taxon>
        <taxon>Embryophyta</taxon>
        <taxon>Tracheophyta</taxon>
        <taxon>Spermatophyta</taxon>
        <taxon>Magnoliopsida</taxon>
        <taxon>eudicotyledons</taxon>
        <taxon>Gunneridae</taxon>
        <taxon>Pentapetalae</taxon>
        <taxon>rosids</taxon>
        <taxon>fabids</taxon>
        <taxon>Fabales</taxon>
        <taxon>Fabaceae</taxon>
        <taxon>Papilionoideae</taxon>
        <taxon>50 kb inversion clade</taxon>
        <taxon>NPAAA clade</taxon>
        <taxon>Hologalegina</taxon>
        <taxon>IRL clade</taxon>
        <taxon>Trifolieae</taxon>
        <taxon>Trifolium</taxon>
    </lineage>
</organism>
<evidence type="ECO:0000313" key="1">
    <source>
        <dbReference type="EMBL" id="MCH96584.1"/>
    </source>
</evidence>
<protein>
    <submittedName>
        <fullName evidence="1">TMV resistance protein N-like</fullName>
    </submittedName>
</protein>
<dbReference type="AlphaFoldDB" id="A0A392NDF7"/>
<dbReference type="Gene3D" id="3.80.10.10">
    <property type="entry name" value="Ribonuclease Inhibitor"/>
    <property type="match status" value="1"/>
</dbReference>
<feature type="non-terminal residue" evidence="1">
    <location>
        <position position="66"/>
    </location>
</feature>
<reference evidence="1 2" key="1">
    <citation type="journal article" date="2018" name="Front. Plant Sci.">
        <title>Red Clover (Trifolium pratense) and Zigzag Clover (T. medium) - A Picture of Genomic Similarities and Differences.</title>
        <authorList>
            <person name="Dluhosova J."/>
            <person name="Istvanek J."/>
            <person name="Nedelnik J."/>
            <person name="Repkova J."/>
        </authorList>
    </citation>
    <scope>NUCLEOTIDE SEQUENCE [LARGE SCALE GENOMIC DNA]</scope>
    <source>
        <strain evidence="2">cv. 10/8</strain>
        <tissue evidence="1">Leaf</tissue>
    </source>
</reference>
<dbReference type="Proteomes" id="UP000265520">
    <property type="component" value="Unassembled WGS sequence"/>
</dbReference>
<sequence length="66" mass="7560">MVSLRLLQINNLSLEGKFLPDELKWLQWRGCPLEGIPLDTLPRELAVLDLSNGRKIKSLPGLERHK</sequence>
<dbReference type="SUPFAM" id="SSF52058">
    <property type="entry name" value="L domain-like"/>
    <property type="match status" value="1"/>
</dbReference>
<keyword evidence="2" id="KW-1185">Reference proteome</keyword>
<dbReference type="EMBL" id="LXQA010032716">
    <property type="protein sequence ID" value="MCH96584.1"/>
    <property type="molecule type" value="Genomic_DNA"/>
</dbReference>
<dbReference type="InterPro" id="IPR032675">
    <property type="entry name" value="LRR_dom_sf"/>
</dbReference>
<accession>A0A392NDF7</accession>
<proteinExistence type="predicted"/>
<evidence type="ECO:0000313" key="2">
    <source>
        <dbReference type="Proteomes" id="UP000265520"/>
    </source>
</evidence>
<comment type="caution">
    <text evidence="1">The sequence shown here is derived from an EMBL/GenBank/DDBJ whole genome shotgun (WGS) entry which is preliminary data.</text>
</comment>